<evidence type="ECO:0000256" key="7">
    <source>
        <dbReference type="ARBA" id="ARBA00023295"/>
    </source>
</evidence>
<evidence type="ECO:0000256" key="9">
    <source>
        <dbReference type="RuleBase" id="RU000489"/>
    </source>
</evidence>
<dbReference type="InterPro" id="IPR001223">
    <property type="entry name" value="Glyco_hydro18_cat"/>
</dbReference>
<evidence type="ECO:0000256" key="6">
    <source>
        <dbReference type="ARBA" id="ARBA00023277"/>
    </source>
</evidence>
<dbReference type="SUPFAM" id="SSF51445">
    <property type="entry name" value="(Trans)glycosidases"/>
    <property type="match status" value="1"/>
</dbReference>
<dbReference type="SMART" id="SM00636">
    <property type="entry name" value="Glyco_18"/>
    <property type="match status" value="1"/>
</dbReference>
<proteinExistence type="inferred from homology"/>
<keyword evidence="4 9" id="KW-0378">Hydrolase</keyword>
<evidence type="ECO:0000256" key="1">
    <source>
        <dbReference type="ARBA" id="ARBA00000822"/>
    </source>
</evidence>
<evidence type="ECO:0000256" key="3">
    <source>
        <dbReference type="ARBA" id="ARBA00012729"/>
    </source>
</evidence>
<dbReference type="SUPFAM" id="SSF54556">
    <property type="entry name" value="Chitinase insertion domain"/>
    <property type="match status" value="1"/>
</dbReference>
<keyword evidence="7 9" id="KW-0326">Glycosidase</keyword>
<dbReference type="Gene3D" id="3.20.20.80">
    <property type="entry name" value="Glycosidases"/>
    <property type="match status" value="1"/>
</dbReference>
<dbReference type="GO" id="GO:0000272">
    <property type="term" value="P:polysaccharide catabolic process"/>
    <property type="evidence" value="ECO:0007669"/>
    <property type="project" value="UniProtKB-KW"/>
</dbReference>
<dbReference type="PANTHER" id="PTHR11177:SF333">
    <property type="entry name" value="CHITINASE"/>
    <property type="match status" value="1"/>
</dbReference>
<evidence type="ECO:0000256" key="4">
    <source>
        <dbReference type="ARBA" id="ARBA00022801"/>
    </source>
</evidence>
<dbReference type="GO" id="GO:0006032">
    <property type="term" value="P:chitin catabolic process"/>
    <property type="evidence" value="ECO:0007669"/>
    <property type="project" value="UniProtKB-KW"/>
</dbReference>
<keyword evidence="6" id="KW-0119">Carbohydrate metabolism</keyword>
<dbReference type="STRING" id="2070753.A0A3A2ZUC2"/>
<dbReference type="InterPro" id="IPR029070">
    <property type="entry name" value="Chitinase_insertion_sf"/>
</dbReference>
<keyword evidence="8" id="KW-0624">Polysaccharide degradation</keyword>
<evidence type="ECO:0000256" key="5">
    <source>
        <dbReference type="ARBA" id="ARBA00023024"/>
    </source>
</evidence>
<evidence type="ECO:0000256" key="2">
    <source>
        <dbReference type="ARBA" id="ARBA00008682"/>
    </source>
</evidence>
<dbReference type="Gene3D" id="3.10.50.10">
    <property type="match status" value="1"/>
</dbReference>
<accession>A0A3A2ZUC2</accession>
<dbReference type="InterPro" id="IPR001579">
    <property type="entry name" value="Glyco_hydro_18_chit_AS"/>
</dbReference>
<dbReference type="InterPro" id="IPR017853">
    <property type="entry name" value="GH"/>
</dbReference>
<keyword evidence="12" id="KW-1185">Reference proteome</keyword>
<gene>
    <name evidence="11" type="ORF">PHISCL_01765</name>
</gene>
<dbReference type="OrthoDB" id="73875at2759"/>
<dbReference type="Proteomes" id="UP000266188">
    <property type="component" value="Unassembled WGS sequence"/>
</dbReference>
<dbReference type="PROSITE" id="PS51910">
    <property type="entry name" value="GH18_2"/>
    <property type="match status" value="1"/>
</dbReference>
<protein>
    <recommendedName>
        <fullName evidence="3">chitinase</fullName>
        <ecNumber evidence="3">3.2.1.14</ecNumber>
    </recommendedName>
</protein>
<comment type="catalytic activity">
    <reaction evidence="1">
        <text>Random endo-hydrolysis of N-acetyl-beta-D-glucosaminide (1-&gt;4)-beta-linkages in chitin and chitodextrins.</text>
        <dbReference type="EC" id="3.2.1.14"/>
    </reaction>
</comment>
<dbReference type="GO" id="GO:0008061">
    <property type="term" value="F:chitin binding"/>
    <property type="evidence" value="ECO:0007669"/>
    <property type="project" value="InterPro"/>
</dbReference>
<dbReference type="PROSITE" id="PS01095">
    <property type="entry name" value="GH18_1"/>
    <property type="match status" value="1"/>
</dbReference>
<dbReference type="PANTHER" id="PTHR11177">
    <property type="entry name" value="CHITINASE"/>
    <property type="match status" value="1"/>
</dbReference>
<evidence type="ECO:0000313" key="12">
    <source>
        <dbReference type="Proteomes" id="UP000266188"/>
    </source>
</evidence>
<comment type="caution">
    <text evidence="11">The sequence shown here is derived from an EMBL/GenBank/DDBJ whole genome shotgun (WGS) entry which is preliminary data.</text>
</comment>
<sequence>MTTLPLVKLTAASSIFSQILSRENGLHERPGATRIGFYASLVFATTSLDSRSEHDHLIPRDKKCDSDSTKRTIAYYESWASQSQCNKFRPSDIDASQWTHINFAFADITGSGQIKPSSNEDVDLYSQTADLKKKNSDLKVYIAVGGFGMDAAKKFSQMSSSESSRSDFIDSAKKFMDEHNFDGIDIDWEYPVARGGSKSDTDNLNKLAKEMKDKFGDDKGISITVPASQQYLSGFGLENLQSHVDMINFMSYDLHGSWDRPLLAQSGTNLTEIDESLKVIRNMGVSMDKVNLGLAYYGYGYELQSSSCAEPGCSASSAIKKGPCGKTDGTLKISEIQDIMDKSGAKPKVDNEAAVAYFSWDQKNWVAYDNNETLQMKTKYAGENCLGGSFVWAIDMEDAKNPDEWLVPEASGTKQTVSLAFLGAFSLCSYLLLSIV</sequence>
<dbReference type="AlphaFoldDB" id="A0A3A2ZUC2"/>
<feature type="domain" description="GH18" evidence="10">
    <location>
        <begin position="70"/>
        <end position="416"/>
    </location>
</feature>
<dbReference type="InterPro" id="IPR011583">
    <property type="entry name" value="Chitinase_II/V-like_cat"/>
</dbReference>
<organism evidence="11 12">
    <name type="scientific">Aspergillus sclerotialis</name>
    <dbReference type="NCBI Taxonomy" id="2070753"/>
    <lineage>
        <taxon>Eukaryota</taxon>
        <taxon>Fungi</taxon>
        <taxon>Dikarya</taxon>
        <taxon>Ascomycota</taxon>
        <taxon>Pezizomycotina</taxon>
        <taxon>Eurotiomycetes</taxon>
        <taxon>Eurotiomycetidae</taxon>
        <taxon>Eurotiales</taxon>
        <taxon>Aspergillaceae</taxon>
        <taxon>Aspergillus</taxon>
        <taxon>Aspergillus subgen. Polypaecilum</taxon>
    </lineage>
</organism>
<dbReference type="EC" id="3.2.1.14" evidence="3"/>
<reference evidence="12" key="1">
    <citation type="submission" date="2017-02" db="EMBL/GenBank/DDBJ databases">
        <authorList>
            <person name="Tafer H."/>
            <person name="Lopandic K."/>
        </authorList>
    </citation>
    <scope>NUCLEOTIDE SEQUENCE [LARGE SCALE GENOMIC DNA]</scope>
    <source>
        <strain evidence="12">CBS 366.77</strain>
    </source>
</reference>
<evidence type="ECO:0000313" key="11">
    <source>
        <dbReference type="EMBL" id="RJE25923.1"/>
    </source>
</evidence>
<comment type="similarity">
    <text evidence="2">Belongs to the glycosyl hydrolase 18 family. Chitinase class V subfamily.</text>
</comment>
<keyword evidence="5" id="KW-0146">Chitin degradation</keyword>
<dbReference type="InterPro" id="IPR050314">
    <property type="entry name" value="Glycosyl_Hydrlase_18"/>
</dbReference>
<dbReference type="EMBL" id="MVGC01000034">
    <property type="protein sequence ID" value="RJE25923.1"/>
    <property type="molecule type" value="Genomic_DNA"/>
</dbReference>
<dbReference type="Pfam" id="PF00704">
    <property type="entry name" value="Glyco_hydro_18"/>
    <property type="match status" value="1"/>
</dbReference>
<name>A0A3A2ZUC2_9EURO</name>
<evidence type="ECO:0000259" key="10">
    <source>
        <dbReference type="PROSITE" id="PS51910"/>
    </source>
</evidence>
<dbReference type="GO" id="GO:0008843">
    <property type="term" value="F:endochitinase activity"/>
    <property type="evidence" value="ECO:0007669"/>
    <property type="project" value="UniProtKB-EC"/>
</dbReference>
<evidence type="ECO:0000256" key="8">
    <source>
        <dbReference type="ARBA" id="ARBA00023326"/>
    </source>
</evidence>